<dbReference type="Proteomes" id="UP000053989">
    <property type="component" value="Unassembled WGS sequence"/>
</dbReference>
<dbReference type="HOGENOM" id="CLU_2028103_0_0_1"/>
<keyword evidence="2" id="KW-1185">Reference proteome</keyword>
<dbReference type="EMBL" id="KN822185">
    <property type="protein sequence ID" value="KIM53241.1"/>
    <property type="molecule type" value="Genomic_DNA"/>
</dbReference>
<sequence length="122" mass="13937">MDQIVITCLRFEFDAVALAARSNDHVETFGVVWRWLHESGTFDSTALALGHMDSTATFRSVLEWLHESGMSQLYSFDLDPIALTAGSNDLQATFWVVWEWLHAVHAFEVVDKYQYLGEFTSM</sequence>
<accession>A0A0C3DAW6</accession>
<dbReference type="AlphaFoldDB" id="A0A0C3DAW6"/>
<dbReference type="InParanoid" id="A0A0C3DAW6"/>
<evidence type="ECO:0000313" key="1">
    <source>
        <dbReference type="EMBL" id="KIM53241.1"/>
    </source>
</evidence>
<reference evidence="2" key="2">
    <citation type="submission" date="2015-01" db="EMBL/GenBank/DDBJ databases">
        <title>Evolutionary Origins and Diversification of the Mycorrhizal Mutualists.</title>
        <authorList>
            <consortium name="DOE Joint Genome Institute"/>
            <consortium name="Mycorrhizal Genomics Consortium"/>
            <person name="Kohler A."/>
            <person name="Kuo A."/>
            <person name="Nagy L.G."/>
            <person name="Floudas D."/>
            <person name="Copeland A."/>
            <person name="Barry K.W."/>
            <person name="Cichocki N."/>
            <person name="Veneault-Fourrey C."/>
            <person name="LaButti K."/>
            <person name="Lindquist E.A."/>
            <person name="Lipzen A."/>
            <person name="Lundell T."/>
            <person name="Morin E."/>
            <person name="Murat C."/>
            <person name="Riley R."/>
            <person name="Ohm R."/>
            <person name="Sun H."/>
            <person name="Tunlid A."/>
            <person name="Henrissat B."/>
            <person name="Grigoriev I.V."/>
            <person name="Hibbett D.S."/>
            <person name="Martin F."/>
        </authorList>
    </citation>
    <scope>NUCLEOTIDE SEQUENCE [LARGE SCALE GENOMIC DNA]</scope>
    <source>
        <strain evidence="2">Foug A</strain>
    </source>
</reference>
<gene>
    <name evidence="1" type="ORF">SCLCIDRAFT_32001</name>
</gene>
<name>A0A0C3DAW6_9AGAM</name>
<protein>
    <submittedName>
        <fullName evidence="1">Uncharacterized protein</fullName>
    </submittedName>
</protein>
<proteinExistence type="predicted"/>
<organism evidence="1 2">
    <name type="scientific">Scleroderma citrinum Foug A</name>
    <dbReference type="NCBI Taxonomy" id="1036808"/>
    <lineage>
        <taxon>Eukaryota</taxon>
        <taxon>Fungi</taxon>
        <taxon>Dikarya</taxon>
        <taxon>Basidiomycota</taxon>
        <taxon>Agaricomycotina</taxon>
        <taxon>Agaricomycetes</taxon>
        <taxon>Agaricomycetidae</taxon>
        <taxon>Boletales</taxon>
        <taxon>Sclerodermatineae</taxon>
        <taxon>Sclerodermataceae</taxon>
        <taxon>Scleroderma</taxon>
    </lineage>
</organism>
<reference evidence="1 2" key="1">
    <citation type="submission" date="2014-04" db="EMBL/GenBank/DDBJ databases">
        <authorList>
            <consortium name="DOE Joint Genome Institute"/>
            <person name="Kuo A."/>
            <person name="Kohler A."/>
            <person name="Nagy L.G."/>
            <person name="Floudas D."/>
            <person name="Copeland A."/>
            <person name="Barry K.W."/>
            <person name="Cichocki N."/>
            <person name="Veneault-Fourrey C."/>
            <person name="LaButti K."/>
            <person name="Lindquist E.A."/>
            <person name="Lipzen A."/>
            <person name="Lundell T."/>
            <person name="Morin E."/>
            <person name="Murat C."/>
            <person name="Sun H."/>
            <person name="Tunlid A."/>
            <person name="Henrissat B."/>
            <person name="Grigoriev I.V."/>
            <person name="Hibbett D.S."/>
            <person name="Martin F."/>
            <person name="Nordberg H.P."/>
            <person name="Cantor M.N."/>
            <person name="Hua S.X."/>
        </authorList>
    </citation>
    <scope>NUCLEOTIDE SEQUENCE [LARGE SCALE GENOMIC DNA]</scope>
    <source>
        <strain evidence="1 2">Foug A</strain>
    </source>
</reference>
<evidence type="ECO:0000313" key="2">
    <source>
        <dbReference type="Proteomes" id="UP000053989"/>
    </source>
</evidence>